<dbReference type="InterPro" id="IPR041698">
    <property type="entry name" value="Methyltransf_25"/>
</dbReference>
<keyword evidence="1" id="KW-0862">Zinc</keyword>
<dbReference type="RefSeq" id="WP_050005519.1">
    <property type="nucleotide sequence ID" value="NZ_DAWBJP010000002.1"/>
</dbReference>
<comment type="caution">
    <text evidence="5">The sequence shown here is derived from an EMBL/GenBank/DDBJ whole genome shotgun (WGS) entry which is preliminary data.</text>
</comment>
<gene>
    <name evidence="5" type="ORF">TQ39_10830</name>
</gene>
<dbReference type="EMBL" id="JXXK01000014">
    <property type="protein sequence ID" value="KJF39703.1"/>
    <property type="molecule type" value="Genomic_DNA"/>
</dbReference>
<dbReference type="Pfam" id="PF21302">
    <property type="entry name" value="Zn_ribbon_RlmA"/>
    <property type="match status" value="1"/>
</dbReference>
<reference evidence="5" key="1">
    <citation type="submission" date="2015-02" db="EMBL/GenBank/DDBJ databases">
        <title>A novel member of the family Ruminococcaceae isolated from human feces.</title>
        <authorList>
            <person name="Shkoporov A.N."/>
            <person name="Chaplin A.V."/>
            <person name="Motuzova O.V."/>
            <person name="Kafarskaia L.I."/>
            <person name="Khokhlova E.V."/>
            <person name="Efimov B.A."/>
        </authorList>
    </citation>
    <scope>NUCLEOTIDE SEQUENCE [LARGE SCALE GENOMIC DNA]</scope>
    <source>
        <strain evidence="5">585-1</strain>
    </source>
</reference>
<name>A0A0D8J1R9_9FIRM</name>
<dbReference type="PIRSF" id="PIRSF018249">
    <property type="entry name" value="MyrA_prd"/>
    <property type="match status" value="1"/>
</dbReference>
<keyword evidence="5" id="KW-0489">Methyltransferase</keyword>
<dbReference type="InterPro" id="IPR048647">
    <property type="entry name" value="RlmA_N"/>
</dbReference>
<dbReference type="Pfam" id="PF13649">
    <property type="entry name" value="Methyltransf_25"/>
    <property type="match status" value="1"/>
</dbReference>
<feature type="domain" description="23S rRNA (guanine(745)-N(1))-methyltransferase N-terminal" evidence="4">
    <location>
        <begin position="4"/>
        <end position="47"/>
    </location>
</feature>
<feature type="binding site" evidence="1">
    <location>
        <position position="22"/>
    </location>
    <ligand>
        <name>Zn(2+)</name>
        <dbReference type="ChEBI" id="CHEBI:29105"/>
    </ligand>
</feature>
<protein>
    <submittedName>
        <fullName evidence="5">50S rRNA methyltransferase</fullName>
    </submittedName>
</protein>
<dbReference type="GO" id="GO:0046872">
    <property type="term" value="F:metal ion binding"/>
    <property type="evidence" value="ECO:0007669"/>
    <property type="project" value="UniProtKB-KW"/>
</dbReference>
<evidence type="ECO:0000256" key="1">
    <source>
        <dbReference type="PIRSR" id="PIRSR018249-1"/>
    </source>
</evidence>
<evidence type="ECO:0000259" key="4">
    <source>
        <dbReference type="Pfam" id="PF21302"/>
    </source>
</evidence>
<dbReference type="GO" id="GO:0008168">
    <property type="term" value="F:methyltransferase activity"/>
    <property type="evidence" value="ECO:0007669"/>
    <property type="project" value="UniProtKB-KW"/>
</dbReference>
<dbReference type="InterPro" id="IPR016718">
    <property type="entry name" value="rRNA_m1G-MeTrfase_A_prd"/>
</dbReference>
<dbReference type="PATRIC" id="fig|1550024.3.peg.2470"/>
<feature type="binding site" evidence="2">
    <location>
        <position position="68"/>
    </location>
    <ligand>
        <name>S-adenosyl-L-methionine</name>
        <dbReference type="ChEBI" id="CHEBI:59789"/>
    </ligand>
</feature>
<feature type="binding site" evidence="1">
    <location>
        <position position="6"/>
    </location>
    <ligand>
        <name>Zn(2+)</name>
        <dbReference type="ChEBI" id="CHEBI:29105"/>
    </ligand>
</feature>
<keyword evidence="6" id="KW-1185">Reference proteome</keyword>
<dbReference type="GeneID" id="42857077"/>
<dbReference type="AlphaFoldDB" id="A0A0D8J1R9"/>
<proteinExistence type="predicted"/>
<dbReference type="SUPFAM" id="SSF53335">
    <property type="entry name" value="S-adenosyl-L-methionine-dependent methyltransferases"/>
    <property type="match status" value="1"/>
</dbReference>
<dbReference type="Proteomes" id="UP000032483">
    <property type="component" value="Unassembled WGS sequence"/>
</dbReference>
<dbReference type="Gene3D" id="3.40.50.150">
    <property type="entry name" value="Vaccinia Virus protein VP39"/>
    <property type="match status" value="1"/>
</dbReference>
<dbReference type="CDD" id="cd02440">
    <property type="entry name" value="AdoMet_MTases"/>
    <property type="match status" value="1"/>
</dbReference>
<accession>A0A0D8J1R9</accession>
<feature type="binding site" evidence="1">
    <location>
        <position position="9"/>
    </location>
    <ligand>
        <name>Zn(2+)</name>
        <dbReference type="ChEBI" id="CHEBI:29105"/>
    </ligand>
</feature>
<evidence type="ECO:0000259" key="3">
    <source>
        <dbReference type="Pfam" id="PF13649"/>
    </source>
</evidence>
<dbReference type="GO" id="GO:0032259">
    <property type="term" value="P:methylation"/>
    <property type="evidence" value="ECO:0007669"/>
    <property type="project" value="UniProtKB-KW"/>
</dbReference>
<feature type="domain" description="Methyltransferase" evidence="3">
    <location>
        <begin position="92"/>
        <end position="180"/>
    </location>
</feature>
<evidence type="ECO:0000313" key="5">
    <source>
        <dbReference type="EMBL" id="KJF39703.1"/>
    </source>
</evidence>
<evidence type="ECO:0000256" key="2">
    <source>
        <dbReference type="PIRSR" id="PIRSR018249-2"/>
    </source>
</evidence>
<feature type="binding site" evidence="2">
    <location>
        <position position="191"/>
    </location>
    <ligand>
        <name>S-adenosyl-L-methionine</name>
        <dbReference type="ChEBI" id="CHEBI:59789"/>
    </ligand>
</feature>
<evidence type="ECO:0000313" key="6">
    <source>
        <dbReference type="Proteomes" id="UP000032483"/>
    </source>
</evidence>
<keyword evidence="1" id="KW-0479">Metal-binding</keyword>
<keyword evidence="5" id="KW-0808">Transferase</keyword>
<keyword evidence="2" id="KW-0949">S-adenosyl-L-methionine</keyword>
<feature type="binding site" evidence="1">
    <location>
        <position position="26"/>
    </location>
    <ligand>
        <name>Zn(2+)</name>
        <dbReference type="ChEBI" id="CHEBI:29105"/>
    </ligand>
</feature>
<dbReference type="InterPro" id="IPR029063">
    <property type="entry name" value="SAM-dependent_MTases_sf"/>
</dbReference>
<feature type="binding site" evidence="2">
    <location>
        <begin position="98"/>
        <end position="99"/>
    </location>
    <ligand>
        <name>S-adenosyl-L-methionine</name>
        <dbReference type="ChEBI" id="CHEBI:59789"/>
    </ligand>
</feature>
<organism evidence="5 6">
    <name type="scientific">Ruthenibacterium lactatiformans</name>
    <dbReference type="NCBI Taxonomy" id="1550024"/>
    <lineage>
        <taxon>Bacteria</taxon>
        <taxon>Bacillati</taxon>
        <taxon>Bacillota</taxon>
        <taxon>Clostridia</taxon>
        <taxon>Eubacteriales</taxon>
        <taxon>Oscillospiraceae</taxon>
        <taxon>Ruthenibacterium</taxon>
    </lineage>
</organism>
<sequence>MELFRCPVCGAPLTRGARVLVCPKRHSFDLAAEGYAHLLPAAQMHAKIPGDSREMVAARRRFLDTGGYACFSDGLNALVCSLLMELPAPSLVDAGCGEGYYTARLVQALRASGKTPSAAAFDISKFAVKAAARRDKAHAVQWAVASSFAIPVADAAADCLVDIFSPAAAQEFARVVKPGGAFVFAVPGPRHLYGLKEVLYERPYENTVQDVAYPGFALEQRIPVHSMLTVTGSTILDLFAMTPYYWKTPRSGAERLASLDTLTTELHFDFLIYRRAHA</sequence>